<accession>A0A2T8KVQ9</accession>
<proteinExistence type="predicted"/>
<gene>
    <name evidence="1" type="ORF">PAHAL_1G187900</name>
</gene>
<dbReference type="Proteomes" id="UP000243499">
    <property type="component" value="Chromosome 1"/>
</dbReference>
<sequence>MPPGRKRGTSKALAAEEPLAEYERVRAQTMMRNNQILCSLGVTTLASVLNSSSWRSV</sequence>
<protein>
    <submittedName>
        <fullName evidence="1">Uncharacterized protein</fullName>
    </submittedName>
</protein>
<dbReference type="Gramene" id="PVH66261">
    <property type="protein sequence ID" value="PVH66261"/>
    <property type="gene ID" value="PAHAL_1G187900"/>
</dbReference>
<evidence type="ECO:0000313" key="1">
    <source>
        <dbReference type="EMBL" id="PVH66261.1"/>
    </source>
</evidence>
<organism evidence="1">
    <name type="scientific">Panicum hallii</name>
    <dbReference type="NCBI Taxonomy" id="206008"/>
    <lineage>
        <taxon>Eukaryota</taxon>
        <taxon>Viridiplantae</taxon>
        <taxon>Streptophyta</taxon>
        <taxon>Embryophyta</taxon>
        <taxon>Tracheophyta</taxon>
        <taxon>Spermatophyta</taxon>
        <taxon>Magnoliopsida</taxon>
        <taxon>Liliopsida</taxon>
        <taxon>Poales</taxon>
        <taxon>Poaceae</taxon>
        <taxon>PACMAD clade</taxon>
        <taxon>Panicoideae</taxon>
        <taxon>Panicodae</taxon>
        <taxon>Paniceae</taxon>
        <taxon>Panicinae</taxon>
        <taxon>Panicum</taxon>
        <taxon>Panicum sect. Panicum</taxon>
    </lineage>
</organism>
<dbReference type="EMBL" id="CM008046">
    <property type="protein sequence ID" value="PVH66261.1"/>
    <property type="molecule type" value="Genomic_DNA"/>
</dbReference>
<reference evidence="1" key="1">
    <citation type="submission" date="2018-04" db="EMBL/GenBank/DDBJ databases">
        <title>WGS assembly of Panicum hallii.</title>
        <authorList>
            <person name="Lovell J."/>
            <person name="Jenkins J."/>
            <person name="Lowry D."/>
            <person name="Mamidi S."/>
            <person name="Sreedasyam A."/>
            <person name="Weng X."/>
            <person name="Barry K."/>
            <person name="Bonette J."/>
            <person name="Campitelli B."/>
            <person name="Daum C."/>
            <person name="Gordon S."/>
            <person name="Gould B."/>
            <person name="Lipzen A."/>
            <person name="Macqueen A."/>
            <person name="Palacio-Mejia J."/>
            <person name="Plott C."/>
            <person name="Shakirov E."/>
            <person name="Shu S."/>
            <person name="Yoshinaga Y."/>
            <person name="Zane M."/>
            <person name="Rokhsar D."/>
            <person name="Grimwood J."/>
            <person name="Schmutz J."/>
            <person name="Juenger T."/>
        </authorList>
    </citation>
    <scope>NUCLEOTIDE SEQUENCE [LARGE SCALE GENOMIC DNA]</scope>
    <source>
        <strain evidence="1">FIL2</strain>
    </source>
</reference>
<name>A0A2T8KVQ9_9POAL</name>
<dbReference type="AlphaFoldDB" id="A0A2T8KVQ9"/>